<comment type="caution">
    <text evidence="2">The sequence shown here is derived from an EMBL/GenBank/DDBJ whole genome shotgun (WGS) entry which is preliminary data.</text>
</comment>
<feature type="coiled-coil region" evidence="1">
    <location>
        <begin position="8"/>
        <end position="58"/>
    </location>
</feature>
<keyword evidence="3" id="KW-1185">Reference proteome</keyword>
<evidence type="ECO:0000256" key="1">
    <source>
        <dbReference type="SAM" id="Coils"/>
    </source>
</evidence>
<evidence type="ECO:0000313" key="2">
    <source>
        <dbReference type="EMBL" id="MBD2295604.1"/>
    </source>
</evidence>
<sequence>MDSHQQRKKDLEEHLKEDYSLLKELEDDLRLTEESKPKIKLKKQIKEVKTRIDEYTNELNALPNSLIEPDLLANAMTSITFYELDIVIKAMITFQANPAPPETNFALTNPTEKIAKNRFTNHVLLPLNMGMSQVWEVHSLVNIYASRDSSFPERLKAVFIQEYDRLISKGISGDALFDALCKFSSGNSTDIKLISAGLALITYLFWKCEVFER</sequence>
<proteinExistence type="predicted"/>
<name>A0A926WKV2_9NOST</name>
<dbReference type="RefSeq" id="WP_190563133.1">
    <property type="nucleotide sequence ID" value="NZ_JACJQU010000014.1"/>
</dbReference>
<evidence type="ECO:0000313" key="3">
    <source>
        <dbReference type="Proteomes" id="UP000662185"/>
    </source>
</evidence>
<accession>A0A926WKV2</accession>
<keyword evidence="1" id="KW-0175">Coiled coil</keyword>
<gene>
    <name evidence="2" type="ORF">H6G06_19530</name>
</gene>
<organism evidence="2 3">
    <name type="scientific">Anabaena sphaerica FACHB-251</name>
    <dbReference type="NCBI Taxonomy" id="2692883"/>
    <lineage>
        <taxon>Bacteria</taxon>
        <taxon>Bacillati</taxon>
        <taxon>Cyanobacteriota</taxon>
        <taxon>Cyanophyceae</taxon>
        <taxon>Nostocales</taxon>
        <taxon>Nostocaceae</taxon>
        <taxon>Anabaena</taxon>
    </lineage>
</organism>
<dbReference type="Proteomes" id="UP000662185">
    <property type="component" value="Unassembled WGS sequence"/>
</dbReference>
<dbReference type="AlphaFoldDB" id="A0A926WKV2"/>
<protein>
    <submittedName>
        <fullName evidence="2">Uncharacterized protein</fullName>
    </submittedName>
</protein>
<reference evidence="3" key="1">
    <citation type="journal article" date="2020" name="ISME J.">
        <title>Comparative genomics reveals insights into cyanobacterial evolution and habitat adaptation.</title>
        <authorList>
            <person name="Chen M.Y."/>
            <person name="Teng W.K."/>
            <person name="Zhao L."/>
            <person name="Hu C.X."/>
            <person name="Zhou Y.K."/>
            <person name="Han B.P."/>
            <person name="Song L.R."/>
            <person name="Shu W.S."/>
        </authorList>
    </citation>
    <scope>NUCLEOTIDE SEQUENCE [LARGE SCALE GENOMIC DNA]</scope>
    <source>
        <strain evidence="3">FACHB-251</strain>
    </source>
</reference>
<dbReference type="EMBL" id="JACJQU010000014">
    <property type="protein sequence ID" value="MBD2295604.1"/>
    <property type="molecule type" value="Genomic_DNA"/>
</dbReference>